<dbReference type="CDD" id="cd07302">
    <property type="entry name" value="CHD"/>
    <property type="match status" value="1"/>
</dbReference>
<dbReference type="Gene3D" id="3.30.70.1230">
    <property type="entry name" value="Nucleotide cyclase"/>
    <property type="match status" value="1"/>
</dbReference>
<dbReference type="SUPFAM" id="SSF52172">
    <property type="entry name" value="CheY-like"/>
    <property type="match status" value="1"/>
</dbReference>
<evidence type="ECO:0000259" key="3">
    <source>
        <dbReference type="PROSITE" id="PS50125"/>
    </source>
</evidence>
<dbReference type="SMART" id="SM00448">
    <property type="entry name" value="REC"/>
    <property type="match status" value="1"/>
</dbReference>
<dbReference type="CDD" id="cd17536">
    <property type="entry name" value="REC_YesN-like"/>
    <property type="match status" value="1"/>
</dbReference>
<dbReference type="SMART" id="SM00044">
    <property type="entry name" value="CYCc"/>
    <property type="match status" value="1"/>
</dbReference>
<dbReference type="InterPro" id="IPR029787">
    <property type="entry name" value="Nucleotide_cyclase"/>
</dbReference>
<protein>
    <submittedName>
        <fullName evidence="4">Response regulator</fullName>
    </submittedName>
</protein>
<comment type="caution">
    <text evidence="4">The sequence shown here is derived from an EMBL/GenBank/DDBJ whole genome shotgun (WGS) entry which is preliminary data.</text>
</comment>
<proteinExistence type="predicted"/>
<dbReference type="InterPro" id="IPR001789">
    <property type="entry name" value="Sig_transdc_resp-reg_receiver"/>
</dbReference>
<dbReference type="Pfam" id="PF00072">
    <property type="entry name" value="Response_reg"/>
    <property type="match status" value="1"/>
</dbReference>
<name>A0ABT1B0V5_9FLAO</name>
<evidence type="ECO:0000259" key="2">
    <source>
        <dbReference type="PROSITE" id="PS50110"/>
    </source>
</evidence>
<dbReference type="Gene3D" id="3.40.50.2300">
    <property type="match status" value="1"/>
</dbReference>
<dbReference type="InterPro" id="IPR050697">
    <property type="entry name" value="Adenylyl/Guanylyl_Cyclase_3/4"/>
</dbReference>
<reference evidence="4 5" key="1">
    <citation type="submission" date="2022-06" db="EMBL/GenBank/DDBJ databases">
        <authorList>
            <person name="Xuan X."/>
        </authorList>
    </citation>
    <scope>NUCLEOTIDE SEQUENCE [LARGE SCALE GENOMIC DNA]</scope>
    <source>
        <strain evidence="4 5">2V75</strain>
    </source>
</reference>
<dbReference type="Pfam" id="PF00211">
    <property type="entry name" value="Guanylate_cyc"/>
    <property type="match status" value="1"/>
</dbReference>
<feature type="domain" description="Guanylate cyclase" evidence="3">
    <location>
        <begin position="172"/>
        <end position="301"/>
    </location>
</feature>
<evidence type="ECO:0000256" key="1">
    <source>
        <dbReference type="PROSITE-ProRule" id="PRU00169"/>
    </source>
</evidence>
<dbReference type="InterPro" id="IPR011006">
    <property type="entry name" value="CheY-like_superfamily"/>
</dbReference>
<keyword evidence="1" id="KW-0597">Phosphoprotein</keyword>
<evidence type="ECO:0000313" key="4">
    <source>
        <dbReference type="EMBL" id="MCO5725886.1"/>
    </source>
</evidence>
<feature type="modified residue" description="4-aspartylphosphate" evidence="1">
    <location>
        <position position="58"/>
    </location>
</feature>
<dbReference type="PROSITE" id="PS50125">
    <property type="entry name" value="GUANYLATE_CYCLASE_2"/>
    <property type="match status" value="1"/>
</dbReference>
<sequence>MMVKILVVDDETDLEVLIKQKFRKQIRNNEYEFVFAYNGREALEKLGQEPDTDLVLSDINMPEMDGLTLLSRLQELNPLLKSIIVSAYGDMDNIRTAMNRGAFDFITKPINFEDLIITMEKTLKHVRQIRDTLRAVKENNILRMYVDENVLNFMGGREYESQITASEHIEATVMFIDVCGFTSISEQAPPEVVVGMLNTYFDTIVKEIIAQEGYVDKFIGDAVMAVFRGDYHLDRAIDAALAIRQQVNQLPEIDGDSHYRPKVSIGIKSGEMVSGNIGSASLKRLDYTVIGDTVNVAARLQGAAEENQILIAGSCYQQVKESFKCREIGELALKNKAEKLSVYEVLE</sequence>
<keyword evidence="5" id="KW-1185">Reference proteome</keyword>
<dbReference type="Proteomes" id="UP001206312">
    <property type="component" value="Unassembled WGS sequence"/>
</dbReference>
<organism evidence="4 5">
    <name type="scientific">Robiginitalea marina</name>
    <dbReference type="NCBI Taxonomy" id="2954105"/>
    <lineage>
        <taxon>Bacteria</taxon>
        <taxon>Pseudomonadati</taxon>
        <taxon>Bacteroidota</taxon>
        <taxon>Flavobacteriia</taxon>
        <taxon>Flavobacteriales</taxon>
        <taxon>Flavobacteriaceae</taxon>
        <taxon>Robiginitalea</taxon>
    </lineage>
</organism>
<gene>
    <name evidence="4" type="ORF">NG653_13540</name>
</gene>
<feature type="domain" description="Response regulatory" evidence="2">
    <location>
        <begin position="4"/>
        <end position="123"/>
    </location>
</feature>
<dbReference type="EMBL" id="JAMXIB010000015">
    <property type="protein sequence ID" value="MCO5725886.1"/>
    <property type="molecule type" value="Genomic_DNA"/>
</dbReference>
<dbReference type="PANTHER" id="PTHR43081">
    <property type="entry name" value="ADENYLATE CYCLASE, TERMINAL-DIFFERENTIATION SPECIFIC-RELATED"/>
    <property type="match status" value="1"/>
</dbReference>
<dbReference type="RefSeq" id="WP_252742258.1">
    <property type="nucleotide sequence ID" value="NZ_JAMXIB010000015.1"/>
</dbReference>
<dbReference type="PANTHER" id="PTHR43081:SF1">
    <property type="entry name" value="ADENYLATE CYCLASE, TERMINAL-DIFFERENTIATION SPECIFIC"/>
    <property type="match status" value="1"/>
</dbReference>
<dbReference type="SUPFAM" id="SSF55073">
    <property type="entry name" value="Nucleotide cyclase"/>
    <property type="match status" value="1"/>
</dbReference>
<dbReference type="PROSITE" id="PS50110">
    <property type="entry name" value="RESPONSE_REGULATORY"/>
    <property type="match status" value="1"/>
</dbReference>
<evidence type="ECO:0000313" key="5">
    <source>
        <dbReference type="Proteomes" id="UP001206312"/>
    </source>
</evidence>
<accession>A0ABT1B0V5</accession>
<dbReference type="InterPro" id="IPR001054">
    <property type="entry name" value="A/G_cyclase"/>
</dbReference>